<evidence type="ECO:0000259" key="1">
    <source>
        <dbReference type="Pfam" id="PF12697"/>
    </source>
</evidence>
<protein>
    <submittedName>
        <fullName evidence="2">N-formylglutamate deformylase</fullName>
        <ecNumber evidence="2">3.5.1.68</ecNumber>
    </submittedName>
</protein>
<dbReference type="InterPro" id="IPR000073">
    <property type="entry name" value="AB_hydrolase_1"/>
</dbReference>
<dbReference type="Proteomes" id="UP000019277">
    <property type="component" value="Unassembled WGS sequence"/>
</dbReference>
<dbReference type="AlphaFoldDB" id="W7ITF4"/>
<organism evidence="2 3">
    <name type="scientific">Actinokineospora spheciospongiae</name>
    <dbReference type="NCBI Taxonomy" id="909613"/>
    <lineage>
        <taxon>Bacteria</taxon>
        <taxon>Bacillati</taxon>
        <taxon>Actinomycetota</taxon>
        <taxon>Actinomycetes</taxon>
        <taxon>Pseudonocardiales</taxon>
        <taxon>Pseudonocardiaceae</taxon>
        <taxon>Actinokineospora</taxon>
    </lineage>
</organism>
<dbReference type="Gene3D" id="3.40.50.1820">
    <property type="entry name" value="alpha/beta hydrolase"/>
    <property type="match status" value="1"/>
</dbReference>
<dbReference type="InterPro" id="IPR050266">
    <property type="entry name" value="AB_hydrolase_sf"/>
</dbReference>
<dbReference type="EMBL" id="AYXG01000042">
    <property type="protein sequence ID" value="EWC63623.1"/>
    <property type="molecule type" value="Genomic_DNA"/>
</dbReference>
<evidence type="ECO:0000313" key="2">
    <source>
        <dbReference type="EMBL" id="EWC63623.1"/>
    </source>
</evidence>
<feature type="domain" description="AB hydrolase-1" evidence="1">
    <location>
        <begin position="22"/>
        <end position="261"/>
    </location>
</feature>
<reference evidence="2 3" key="1">
    <citation type="journal article" date="2014" name="Genome Announc.">
        <title>Draft Genome Sequence of the Antitrypanosomally Active Sponge-Associated Bacterium Actinokineospora sp. Strain EG49.</title>
        <authorList>
            <person name="Harjes J."/>
            <person name="Ryu T."/>
            <person name="Abdelmohsen U.R."/>
            <person name="Moitinho-Silva L."/>
            <person name="Horn H."/>
            <person name="Ravasi T."/>
            <person name="Hentschel U."/>
        </authorList>
    </citation>
    <scope>NUCLEOTIDE SEQUENCE [LARGE SCALE GENOMIC DNA]</scope>
    <source>
        <strain evidence="2 3">EG49</strain>
    </source>
</reference>
<sequence length="273" mass="28985">MTLEGRFGPVGALRRAGAGPLVLLVPGYTGSKEDFAPLLDPIAEAGFEVVAIDLPGQMDSAGSEAEADYLPEPLGVFLAELVEKFAAERSVLLTGHSYGGLVCRRAVLAGAPVAGLTLMDSGPADLPVGPRRHMLDIGEPVLRDNGVPAVHKILEVLNGQSPRWQRMSPAQRDFLGARFLRNRAEALLGMGSGLRTEPDLVAELARELRASNTPALVVCGENDDAWPASAQRDMADRLEADFSVVPDAAHSPAIENPETLLATLIPTWQAWTG</sequence>
<dbReference type="eggNOG" id="COG2267">
    <property type="taxonomic scope" value="Bacteria"/>
</dbReference>
<dbReference type="InterPro" id="IPR029058">
    <property type="entry name" value="AB_hydrolase_fold"/>
</dbReference>
<name>W7ITF4_9PSEU</name>
<dbReference type="STRING" id="909613.UO65_1077"/>
<accession>W7ITF4</accession>
<keyword evidence="2" id="KW-0378">Hydrolase</keyword>
<evidence type="ECO:0000313" key="3">
    <source>
        <dbReference type="Proteomes" id="UP000019277"/>
    </source>
</evidence>
<dbReference type="GO" id="GO:0050129">
    <property type="term" value="F:N-formylglutamate deformylase activity"/>
    <property type="evidence" value="ECO:0007669"/>
    <property type="project" value="UniProtKB-EC"/>
</dbReference>
<dbReference type="PATRIC" id="fig|909613.9.peg.1092"/>
<dbReference type="PANTHER" id="PTHR43798">
    <property type="entry name" value="MONOACYLGLYCEROL LIPASE"/>
    <property type="match status" value="1"/>
</dbReference>
<proteinExistence type="predicted"/>
<dbReference type="EC" id="3.5.1.68" evidence="2"/>
<dbReference type="SUPFAM" id="SSF53474">
    <property type="entry name" value="alpha/beta-Hydrolases"/>
    <property type="match status" value="1"/>
</dbReference>
<gene>
    <name evidence="2" type="ORF">UO65_1077</name>
</gene>
<comment type="caution">
    <text evidence="2">The sequence shown here is derived from an EMBL/GenBank/DDBJ whole genome shotgun (WGS) entry which is preliminary data.</text>
</comment>
<keyword evidence="3" id="KW-1185">Reference proteome</keyword>
<dbReference type="Pfam" id="PF12697">
    <property type="entry name" value="Abhydrolase_6"/>
    <property type="match status" value="1"/>
</dbReference>